<accession>A0A914S2P2</accession>
<dbReference type="Pfam" id="PF00208">
    <property type="entry name" value="ELFV_dehydrog"/>
    <property type="match status" value="1"/>
</dbReference>
<dbReference type="InterPro" id="IPR036291">
    <property type="entry name" value="NAD(P)-bd_dom_sf"/>
</dbReference>
<dbReference type="GO" id="GO:0004352">
    <property type="term" value="F:glutamate dehydrogenase (NAD+) activity"/>
    <property type="evidence" value="ECO:0007669"/>
    <property type="project" value="TreeGrafter"/>
</dbReference>
<feature type="domain" description="Glutamate/phenylalanine/leucine/valine/L-tryptophan dehydrogenase C-terminal" evidence="2">
    <location>
        <begin position="9"/>
        <end position="126"/>
    </location>
</feature>
<dbReference type="SUPFAM" id="SSF51735">
    <property type="entry name" value="NAD(P)-binding Rossmann-fold domains"/>
    <property type="match status" value="1"/>
</dbReference>
<proteinExistence type="predicted"/>
<dbReference type="GO" id="GO:0005739">
    <property type="term" value="C:mitochondrion"/>
    <property type="evidence" value="ECO:0007669"/>
    <property type="project" value="TreeGrafter"/>
</dbReference>
<keyword evidence="3" id="KW-1185">Reference proteome</keyword>
<organism evidence="3 4">
    <name type="scientific">Parascaris equorum</name>
    <name type="common">Equine roundworm</name>
    <dbReference type="NCBI Taxonomy" id="6256"/>
    <lineage>
        <taxon>Eukaryota</taxon>
        <taxon>Metazoa</taxon>
        <taxon>Ecdysozoa</taxon>
        <taxon>Nematoda</taxon>
        <taxon>Chromadorea</taxon>
        <taxon>Rhabditida</taxon>
        <taxon>Spirurina</taxon>
        <taxon>Ascaridomorpha</taxon>
        <taxon>Ascaridoidea</taxon>
        <taxon>Ascarididae</taxon>
        <taxon>Parascaris</taxon>
    </lineage>
</organism>
<name>A0A914S2P2_PAREQ</name>
<dbReference type="InterPro" id="IPR006096">
    <property type="entry name" value="Glu/Leu/Phe/Val/Trp_DH_C"/>
</dbReference>
<evidence type="ECO:0000256" key="1">
    <source>
        <dbReference type="ARBA" id="ARBA00023002"/>
    </source>
</evidence>
<dbReference type="PANTHER" id="PTHR11606">
    <property type="entry name" value="GLUTAMATE DEHYDROGENASE"/>
    <property type="match status" value="1"/>
</dbReference>
<dbReference type="AlphaFoldDB" id="A0A914S2P2"/>
<dbReference type="Gene3D" id="3.40.50.720">
    <property type="entry name" value="NAD(P)-binding Rossmann-like Domain"/>
    <property type="match status" value="1"/>
</dbReference>
<dbReference type="Proteomes" id="UP000887564">
    <property type="component" value="Unplaced"/>
</dbReference>
<protein>
    <recommendedName>
        <fullName evidence="2">Glutamate/phenylalanine/leucine/valine/L-tryptophan dehydrogenase C-terminal domain-containing protein</fullName>
    </recommendedName>
</protein>
<evidence type="ECO:0000259" key="2">
    <source>
        <dbReference type="Pfam" id="PF00208"/>
    </source>
</evidence>
<keyword evidence="1" id="KW-0560">Oxidoreductase</keyword>
<sequence>MNDEEYMSKVGLTTGGFGNVGTYTMRFLCKAGAICVGVQEWNCSLQNPDGIDPIKLDEWRNQHAGNLQVMRQLPSFEEEVDLKGFPDAKPFEPFEELMYEKCDIFVPAACEKVIHKGNASRIQAKVNSWPFAVLYEKFLI</sequence>
<dbReference type="GO" id="GO:0006538">
    <property type="term" value="P:L-glutamate catabolic process"/>
    <property type="evidence" value="ECO:0007669"/>
    <property type="project" value="TreeGrafter"/>
</dbReference>
<reference evidence="4" key="1">
    <citation type="submission" date="2022-11" db="UniProtKB">
        <authorList>
            <consortium name="WormBaseParasite"/>
        </authorList>
    </citation>
    <scope>IDENTIFICATION</scope>
</reference>
<evidence type="ECO:0000313" key="4">
    <source>
        <dbReference type="WBParaSite" id="PEQ_0001305001-mRNA-1"/>
    </source>
</evidence>
<dbReference type="PANTHER" id="PTHR11606:SF13">
    <property type="entry name" value="GLUTAMATE DEHYDROGENASE 1, MITOCHONDRIAL"/>
    <property type="match status" value="1"/>
</dbReference>
<evidence type="ECO:0000313" key="3">
    <source>
        <dbReference type="Proteomes" id="UP000887564"/>
    </source>
</evidence>
<dbReference type="WBParaSite" id="PEQ_0001305001-mRNA-1">
    <property type="protein sequence ID" value="PEQ_0001305001-mRNA-1"/>
    <property type="gene ID" value="PEQ_0001305001"/>
</dbReference>